<organism evidence="2 3">
    <name type="scientific">Thalictrum thalictroides</name>
    <name type="common">Rue-anemone</name>
    <name type="synonym">Anemone thalictroides</name>
    <dbReference type="NCBI Taxonomy" id="46969"/>
    <lineage>
        <taxon>Eukaryota</taxon>
        <taxon>Viridiplantae</taxon>
        <taxon>Streptophyta</taxon>
        <taxon>Embryophyta</taxon>
        <taxon>Tracheophyta</taxon>
        <taxon>Spermatophyta</taxon>
        <taxon>Magnoliopsida</taxon>
        <taxon>Ranunculales</taxon>
        <taxon>Ranunculaceae</taxon>
        <taxon>Thalictroideae</taxon>
        <taxon>Thalictrum</taxon>
    </lineage>
</organism>
<proteinExistence type="predicted"/>
<dbReference type="AlphaFoldDB" id="A0A7J6X532"/>
<evidence type="ECO:0000313" key="3">
    <source>
        <dbReference type="Proteomes" id="UP000554482"/>
    </source>
</evidence>
<dbReference type="Pfam" id="PF24160">
    <property type="entry name" value="UVB_sens_C"/>
    <property type="match status" value="1"/>
</dbReference>
<feature type="non-terminal residue" evidence="2">
    <location>
        <position position="1"/>
    </location>
</feature>
<dbReference type="EMBL" id="JABWDY010004957">
    <property type="protein sequence ID" value="KAF5204804.1"/>
    <property type="molecule type" value="Genomic_DNA"/>
</dbReference>
<dbReference type="PANTHER" id="PTHR12770:SF29">
    <property type="entry name" value="PROTEIN ROOT UVB SENSITIVE 4"/>
    <property type="match status" value="1"/>
</dbReference>
<reference evidence="2 3" key="1">
    <citation type="submission" date="2020-06" db="EMBL/GenBank/DDBJ databases">
        <title>Transcriptomic and genomic resources for Thalictrum thalictroides and T. hernandezii: Facilitating candidate gene discovery in an emerging model plant lineage.</title>
        <authorList>
            <person name="Arias T."/>
            <person name="Riano-Pachon D.M."/>
            <person name="Di Stilio V.S."/>
        </authorList>
    </citation>
    <scope>NUCLEOTIDE SEQUENCE [LARGE SCALE GENOMIC DNA]</scope>
    <source>
        <strain evidence="3">cv. WT478/WT964</strain>
        <tissue evidence="2">Leaves</tissue>
    </source>
</reference>
<sequence length="207" mass="24081">DRLEIILDTWIQSKTVPSPEEVSKEEGIDLPWCKGSRQWPIRIGCFDAKDTIPKYSMLTMQLLRNEDSYFICLETTNRGFARRLQGGILLSLRDGAVTTDIIMGLLQACYIRREVLLSLKKWKLILEADKISEPVLKEWFQLVEDSKRFSELEVKVMDKENILLSEQRKAQPLEKKIQEAGWAVNNILLNDQEKICYSFLDVTKKRT</sequence>
<evidence type="ECO:0000313" key="2">
    <source>
        <dbReference type="EMBL" id="KAF5204804.1"/>
    </source>
</evidence>
<evidence type="ECO:0000259" key="1">
    <source>
        <dbReference type="Pfam" id="PF24160"/>
    </source>
</evidence>
<name>A0A7J6X532_THATH</name>
<protein>
    <submittedName>
        <fullName evidence="2">Root UVB sensitive</fullName>
    </submittedName>
</protein>
<accession>A0A7J6X532</accession>
<dbReference type="InterPro" id="IPR006968">
    <property type="entry name" value="RUS_fam"/>
</dbReference>
<dbReference type="InterPro" id="IPR055412">
    <property type="entry name" value="UVB_sens_C"/>
</dbReference>
<comment type="caution">
    <text evidence="2">The sequence shown here is derived from an EMBL/GenBank/DDBJ whole genome shotgun (WGS) entry which is preliminary data.</text>
</comment>
<dbReference type="Proteomes" id="UP000554482">
    <property type="component" value="Unassembled WGS sequence"/>
</dbReference>
<gene>
    <name evidence="2" type="ORF">FRX31_005609</name>
</gene>
<dbReference type="OrthoDB" id="364779at2759"/>
<dbReference type="PANTHER" id="PTHR12770">
    <property type="entry name" value="RUS1 FAMILY PROTEIN C16ORF58"/>
    <property type="match status" value="1"/>
</dbReference>
<keyword evidence="3" id="KW-1185">Reference proteome</keyword>
<feature type="domain" description="Root UVB sensitive protein C-terminal" evidence="1">
    <location>
        <begin position="16"/>
        <end position="191"/>
    </location>
</feature>